<dbReference type="InterPro" id="IPR039421">
    <property type="entry name" value="Type_1_exporter"/>
</dbReference>
<keyword evidence="3" id="KW-0547">Nucleotide-binding</keyword>
<dbReference type="SMART" id="SM00382">
    <property type="entry name" value="AAA"/>
    <property type="match status" value="1"/>
</dbReference>
<dbReference type="InterPro" id="IPR003593">
    <property type="entry name" value="AAA+_ATPase"/>
</dbReference>
<comment type="subcellular location">
    <subcellularLocation>
        <location evidence="1">Cell membrane</location>
        <topology evidence="1">Multi-pass membrane protein</topology>
    </subcellularLocation>
</comment>
<evidence type="ECO:0000313" key="10">
    <source>
        <dbReference type="EMBL" id="PFG37798.1"/>
    </source>
</evidence>
<feature type="transmembrane region" description="Helical" evidence="7">
    <location>
        <begin position="253"/>
        <end position="274"/>
    </location>
</feature>
<dbReference type="SUPFAM" id="SSF52540">
    <property type="entry name" value="P-loop containing nucleoside triphosphate hydrolases"/>
    <property type="match status" value="1"/>
</dbReference>
<sequence>MSTPAPARDDVLRRAIALLDVDRRRVVSAVLLGSLALGSAIALAAVSAWLIARASQMPPVLTLSVATVSVRAFGISRGVFRYLERLASHEVALRGMANLRTTVYERLAAGRLDAVAALRRGDLLARVGADVDAVGDVVVRALVPAGVAAVLGVGSVALVAAFLPSAAVVLLVCLLVAGVLSPWLTARATRATEIASAAARAEMSDAALTVLEDSAALRVSGQLPAQLARLQAAEDDLADAVDHGARPLATSAALANAAVGVAVLGAILLGIPAVGAGTLAPVELAVVVLSPLAMFEATSVLPAAAVQVLRSREAAARVLELLDGAADAPAADALDAAVEAPADGPAHIRAKGVTAGWPGHAPVLGGLDVDLSPGRLVALVGPSGAGKTTTLLTLAGLLPPHAGDLTTRRADVAVTPEDAHVFRTTLLENLRVARGDVTPDEAREALEAVGLDTWLSGLPDGLDTDLGPGGATVSGGERRRLLLARALLTRAPLVAVDEPAEHMDDDAARSLFAEVLPRLVADGRGVILATHRLSGLEAADEVLVLERRDDGVAHVARRGTHEYLLSHDPAYRGAYDHEQAAARPAPEHGSPTA</sequence>
<evidence type="ECO:0000259" key="8">
    <source>
        <dbReference type="PROSITE" id="PS50893"/>
    </source>
</evidence>
<evidence type="ECO:0000313" key="11">
    <source>
        <dbReference type="Proteomes" id="UP000221394"/>
    </source>
</evidence>
<dbReference type="Pfam" id="PF00005">
    <property type="entry name" value="ABC_tran"/>
    <property type="match status" value="1"/>
</dbReference>
<protein>
    <submittedName>
        <fullName evidence="10">ATP-binding cassette subfamily C protein CydC</fullName>
    </submittedName>
</protein>
<comment type="caution">
    <text evidence="10">The sequence shown here is derived from an EMBL/GenBank/DDBJ whole genome shotgun (WGS) entry which is preliminary data.</text>
</comment>
<dbReference type="PANTHER" id="PTHR24221:SF654">
    <property type="entry name" value="ATP-BINDING CASSETTE SUB-FAMILY B MEMBER 6"/>
    <property type="match status" value="1"/>
</dbReference>
<evidence type="ECO:0000256" key="2">
    <source>
        <dbReference type="ARBA" id="ARBA00022692"/>
    </source>
</evidence>
<accession>A0A2A9EFU7</accession>
<feature type="transmembrane region" description="Helical" evidence="7">
    <location>
        <begin position="168"/>
        <end position="186"/>
    </location>
</feature>
<proteinExistence type="predicted"/>
<keyword evidence="11" id="KW-1185">Reference proteome</keyword>
<dbReference type="SUPFAM" id="SSF90123">
    <property type="entry name" value="ABC transporter transmembrane region"/>
    <property type="match status" value="1"/>
</dbReference>
<dbReference type="GO" id="GO:0016887">
    <property type="term" value="F:ATP hydrolysis activity"/>
    <property type="evidence" value="ECO:0007669"/>
    <property type="project" value="InterPro"/>
</dbReference>
<keyword evidence="2 7" id="KW-0812">Transmembrane</keyword>
<evidence type="ECO:0000256" key="5">
    <source>
        <dbReference type="ARBA" id="ARBA00022989"/>
    </source>
</evidence>
<dbReference type="InterPro" id="IPR003439">
    <property type="entry name" value="ABC_transporter-like_ATP-bd"/>
</dbReference>
<dbReference type="Proteomes" id="UP000221394">
    <property type="component" value="Unassembled WGS sequence"/>
</dbReference>
<dbReference type="NCBIfam" id="TIGR02868">
    <property type="entry name" value="CydC"/>
    <property type="match status" value="1"/>
</dbReference>
<dbReference type="GO" id="GO:0140359">
    <property type="term" value="F:ABC-type transporter activity"/>
    <property type="evidence" value="ECO:0007669"/>
    <property type="project" value="InterPro"/>
</dbReference>
<feature type="transmembrane region" description="Helical" evidence="7">
    <location>
        <begin position="57"/>
        <end position="75"/>
    </location>
</feature>
<evidence type="ECO:0000256" key="4">
    <source>
        <dbReference type="ARBA" id="ARBA00022840"/>
    </source>
</evidence>
<keyword evidence="5 7" id="KW-1133">Transmembrane helix</keyword>
<evidence type="ECO:0000259" key="9">
    <source>
        <dbReference type="PROSITE" id="PS50929"/>
    </source>
</evidence>
<evidence type="ECO:0000256" key="3">
    <source>
        <dbReference type="ARBA" id="ARBA00022741"/>
    </source>
</evidence>
<name>A0A2A9EFU7_9MICO</name>
<dbReference type="PROSITE" id="PS00211">
    <property type="entry name" value="ABC_TRANSPORTER_1"/>
    <property type="match status" value="1"/>
</dbReference>
<dbReference type="GO" id="GO:0034775">
    <property type="term" value="P:glutathione transmembrane transport"/>
    <property type="evidence" value="ECO:0007669"/>
    <property type="project" value="InterPro"/>
</dbReference>
<dbReference type="InterPro" id="IPR027417">
    <property type="entry name" value="P-loop_NTPase"/>
</dbReference>
<evidence type="ECO:0000256" key="6">
    <source>
        <dbReference type="ARBA" id="ARBA00023136"/>
    </source>
</evidence>
<dbReference type="GO" id="GO:0005886">
    <property type="term" value="C:plasma membrane"/>
    <property type="evidence" value="ECO:0007669"/>
    <property type="project" value="UniProtKB-SubCell"/>
</dbReference>
<feature type="transmembrane region" description="Helical" evidence="7">
    <location>
        <begin position="141"/>
        <end position="162"/>
    </location>
</feature>
<dbReference type="InterPro" id="IPR014223">
    <property type="entry name" value="ABC_CydC/D"/>
</dbReference>
<feature type="domain" description="ABC transmembrane type-1" evidence="9">
    <location>
        <begin position="29"/>
        <end position="310"/>
    </location>
</feature>
<dbReference type="EMBL" id="PDJH01000001">
    <property type="protein sequence ID" value="PFG37798.1"/>
    <property type="molecule type" value="Genomic_DNA"/>
</dbReference>
<keyword evidence="4 10" id="KW-0067">ATP-binding</keyword>
<dbReference type="PANTHER" id="PTHR24221">
    <property type="entry name" value="ATP-BINDING CASSETTE SUB-FAMILY B"/>
    <property type="match status" value="1"/>
</dbReference>
<dbReference type="AlphaFoldDB" id="A0A2A9EFU7"/>
<dbReference type="InterPro" id="IPR036640">
    <property type="entry name" value="ABC1_TM_sf"/>
</dbReference>
<gene>
    <name evidence="10" type="ORF">ATL41_2574</name>
</gene>
<dbReference type="PROSITE" id="PS50893">
    <property type="entry name" value="ABC_TRANSPORTER_2"/>
    <property type="match status" value="1"/>
</dbReference>
<dbReference type="GO" id="GO:0005524">
    <property type="term" value="F:ATP binding"/>
    <property type="evidence" value="ECO:0007669"/>
    <property type="project" value="UniProtKB-KW"/>
</dbReference>
<evidence type="ECO:0000256" key="7">
    <source>
        <dbReference type="SAM" id="Phobius"/>
    </source>
</evidence>
<dbReference type="GO" id="GO:0045454">
    <property type="term" value="P:cell redox homeostasis"/>
    <property type="evidence" value="ECO:0007669"/>
    <property type="project" value="InterPro"/>
</dbReference>
<dbReference type="Gene3D" id="1.20.1560.10">
    <property type="entry name" value="ABC transporter type 1, transmembrane domain"/>
    <property type="match status" value="1"/>
</dbReference>
<dbReference type="PROSITE" id="PS50929">
    <property type="entry name" value="ABC_TM1F"/>
    <property type="match status" value="1"/>
</dbReference>
<dbReference type="OrthoDB" id="3237158at2"/>
<feature type="domain" description="ABC transporter" evidence="8">
    <location>
        <begin position="348"/>
        <end position="577"/>
    </location>
</feature>
<keyword evidence="6 7" id="KW-0472">Membrane</keyword>
<reference evidence="10 11" key="1">
    <citation type="submission" date="2017-10" db="EMBL/GenBank/DDBJ databases">
        <title>Sequencing the genomes of 1000 actinobacteria strains.</title>
        <authorList>
            <person name="Klenk H.-P."/>
        </authorList>
    </citation>
    <scope>NUCLEOTIDE SEQUENCE [LARGE SCALE GENOMIC DNA]</scope>
    <source>
        <strain evidence="10 11">DSM 21574</strain>
    </source>
</reference>
<dbReference type="RefSeq" id="WP_098458796.1">
    <property type="nucleotide sequence ID" value="NZ_PDJH01000001.1"/>
</dbReference>
<dbReference type="InterPro" id="IPR017871">
    <property type="entry name" value="ABC_transporter-like_CS"/>
</dbReference>
<dbReference type="InterPro" id="IPR011527">
    <property type="entry name" value="ABC1_TM_dom"/>
</dbReference>
<organism evidence="10 11">
    <name type="scientific">Flavimobilis soli</name>
    <dbReference type="NCBI Taxonomy" id="442709"/>
    <lineage>
        <taxon>Bacteria</taxon>
        <taxon>Bacillati</taxon>
        <taxon>Actinomycetota</taxon>
        <taxon>Actinomycetes</taxon>
        <taxon>Micrococcales</taxon>
        <taxon>Jonesiaceae</taxon>
        <taxon>Flavimobilis</taxon>
    </lineage>
</organism>
<feature type="transmembrane region" description="Helical" evidence="7">
    <location>
        <begin position="26"/>
        <end position="51"/>
    </location>
</feature>
<dbReference type="GO" id="GO:0034040">
    <property type="term" value="F:ATPase-coupled lipid transmembrane transporter activity"/>
    <property type="evidence" value="ECO:0007669"/>
    <property type="project" value="TreeGrafter"/>
</dbReference>
<evidence type="ECO:0000256" key="1">
    <source>
        <dbReference type="ARBA" id="ARBA00004651"/>
    </source>
</evidence>
<dbReference type="Gene3D" id="3.40.50.300">
    <property type="entry name" value="P-loop containing nucleotide triphosphate hydrolases"/>
    <property type="match status" value="1"/>
</dbReference>